<feature type="domain" description="PAS" evidence="5">
    <location>
        <begin position="301"/>
        <end position="395"/>
    </location>
</feature>
<feature type="compositionally biased region" description="Basic and acidic residues" evidence="4">
    <location>
        <begin position="683"/>
        <end position="708"/>
    </location>
</feature>
<dbReference type="AlphaFoldDB" id="A0A9Q9ECL6"/>
<dbReference type="Proteomes" id="UP001056384">
    <property type="component" value="Chromosome 1"/>
</dbReference>
<name>A0A9Q9ECL6_9PEZI</name>
<evidence type="ECO:0000256" key="1">
    <source>
        <dbReference type="ARBA" id="ARBA00022630"/>
    </source>
</evidence>
<dbReference type="InterPro" id="IPR035965">
    <property type="entry name" value="PAS-like_dom_sf"/>
</dbReference>
<dbReference type="SUPFAM" id="SSF55785">
    <property type="entry name" value="PYP-like sensor domain (PAS domain)"/>
    <property type="match status" value="1"/>
</dbReference>
<feature type="compositionally biased region" description="Polar residues" evidence="4">
    <location>
        <begin position="65"/>
        <end position="74"/>
    </location>
</feature>
<reference evidence="6" key="1">
    <citation type="submission" date="2022-06" db="EMBL/GenBank/DDBJ databases">
        <title>Complete genome sequences of two strains of the flax pathogen Septoria linicola.</title>
        <authorList>
            <person name="Lapalu N."/>
            <person name="Simon A."/>
            <person name="Demenou B."/>
            <person name="Paumier D."/>
            <person name="Guillot M.-P."/>
            <person name="Gout L."/>
            <person name="Valade R."/>
        </authorList>
    </citation>
    <scope>NUCLEOTIDE SEQUENCE</scope>
    <source>
        <strain evidence="6">SE15195</strain>
    </source>
</reference>
<dbReference type="CDD" id="cd00130">
    <property type="entry name" value="PAS"/>
    <property type="match status" value="1"/>
</dbReference>
<dbReference type="Gene3D" id="3.30.450.20">
    <property type="entry name" value="PAS domain"/>
    <property type="match status" value="1"/>
</dbReference>
<evidence type="ECO:0000256" key="4">
    <source>
        <dbReference type="SAM" id="MobiDB-lite"/>
    </source>
</evidence>
<dbReference type="PANTHER" id="PTHR47429:SF9">
    <property type="entry name" value="PAS DOMAIN-CONTAINING PROTEIN"/>
    <property type="match status" value="1"/>
</dbReference>
<keyword evidence="2" id="KW-0288">FMN</keyword>
<feature type="region of interest" description="Disordered" evidence="4">
    <location>
        <begin position="457"/>
        <end position="481"/>
    </location>
</feature>
<feature type="region of interest" description="Disordered" evidence="4">
    <location>
        <begin position="662"/>
        <end position="708"/>
    </location>
</feature>
<protein>
    <submittedName>
        <fullName evidence="6">PAS domain-containing protein</fullName>
    </submittedName>
</protein>
<sequence>MADAVSSEETQSSASPGADVAATINTPKLRRRSGSENMSGLRMVNVSPEAERRQQTLIEEEPALSSPTSNTSGSIALRSPAPAGSREEKELMSSAAASQRAPSVFDIPEQDELHTENTEVVGDRDGLEYVSGDEDLDSYNLKPPPPPTQVQQMHSSLESLSERFFSADHLDLILNDYALANRFTRFLQRYRPAHADTLKQYAEARKAIAAVEFANAVANQMQPQAGYPPFVAAKLDERFEAHAKHSVGVLVEEALSAYLTHRLVGVVTDTLAKEITGNSAPMHQLIPSLAEVYCISDPSVRDNPIVYASEEFYNITQYTKEMTIGRNCRFLQGPKSSMASVTRLIQALSRGEECCETILNYKRDGTPFMNLLMIAPLYDNKGAVRYFLGCQIDVSSLIDGGKGVESFAQLLLQDRTESRSEGLGVYKETKRDPKAVLSDFGQLLSEDEAEIVRNRAQKANSPPPDMHIGSMTSTSRILPSRSGTKSSRIVLGMDSNIDPSPERQLWPAANLGPSGRLPGVYQNYLLVRPYPSLRITFTSPSLRIPGLLQTKLLDRIGGPPSIREGLLDALSRATGVTARIHWLTSHTHSEIEGSRIRWLHCTPLLGSDERVGVWMIVIVEDENVMASGSLRRMGSSDAMSNRSGAQRFTSSRLYADYLRREGRESAAGSRPVTATTGGTSGSERGRVDAQVKRDADEKRDVDDQFRDF</sequence>
<evidence type="ECO:0000256" key="2">
    <source>
        <dbReference type="ARBA" id="ARBA00022643"/>
    </source>
</evidence>
<keyword evidence="7" id="KW-1185">Reference proteome</keyword>
<evidence type="ECO:0000313" key="6">
    <source>
        <dbReference type="EMBL" id="USW46831.1"/>
    </source>
</evidence>
<dbReference type="GO" id="GO:0005634">
    <property type="term" value="C:nucleus"/>
    <property type="evidence" value="ECO:0007669"/>
    <property type="project" value="TreeGrafter"/>
</dbReference>
<proteinExistence type="predicted"/>
<feature type="compositionally biased region" description="Polar residues" evidence="4">
    <location>
        <begin position="470"/>
        <end position="481"/>
    </location>
</feature>
<accession>A0A9Q9ECL6</accession>
<gene>
    <name evidence="6" type="ORF">Slin15195_G001500</name>
</gene>
<evidence type="ECO:0000256" key="3">
    <source>
        <dbReference type="ARBA" id="ARBA00022991"/>
    </source>
</evidence>
<dbReference type="PANTHER" id="PTHR47429">
    <property type="entry name" value="PROTEIN TWIN LOV 1"/>
    <property type="match status" value="1"/>
</dbReference>
<keyword evidence="1" id="KW-0285">Flavoprotein</keyword>
<dbReference type="Pfam" id="PF13426">
    <property type="entry name" value="PAS_9"/>
    <property type="match status" value="1"/>
</dbReference>
<dbReference type="OrthoDB" id="447251at2759"/>
<organism evidence="6 7">
    <name type="scientific">Septoria linicola</name>
    <dbReference type="NCBI Taxonomy" id="215465"/>
    <lineage>
        <taxon>Eukaryota</taxon>
        <taxon>Fungi</taxon>
        <taxon>Dikarya</taxon>
        <taxon>Ascomycota</taxon>
        <taxon>Pezizomycotina</taxon>
        <taxon>Dothideomycetes</taxon>
        <taxon>Dothideomycetidae</taxon>
        <taxon>Mycosphaerellales</taxon>
        <taxon>Mycosphaerellaceae</taxon>
        <taxon>Septoria</taxon>
    </lineage>
</organism>
<feature type="region of interest" description="Disordered" evidence="4">
    <location>
        <begin position="1"/>
        <end position="104"/>
    </location>
</feature>
<dbReference type="EMBL" id="CP099418">
    <property type="protein sequence ID" value="USW46831.1"/>
    <property type="molecule type" value="Genomic_DNA"/>
</dbReference>
<keyword evidence="3" id="KW-0157">Chromophore</keyword>
<evidence type="ECO:0000259" key="5">
    <source>
        <dbReference type="Pfam" id="PF13426"/>
    </source>
</evidence>
<dbReference type="InterPro" id="IPR000014">
    <property type="entry name" value="PAS"/>
</dbReference>
<dbReference type="NCBIfam" id="TIGR00229">
    <property type="entry name" value="sensory_box"/>
    <property type="match status" value="1"/>
</dbReference>
<evidence type="ECO:0000313" key="7">
    <source>
        <dbReference type="Proteomes" id="UP001056384"/>
    </source>
</evidence>